<sequence>MLSCSLTLKLPQSEKTFDMKPCSLFKHKDTMPITSPRRHYKNMDRCDVEGGTGRARRAATSVQVVCLAVELDEKKGRKSMGVCLFCLTESMGCKSLGLGIHEKNKNALVFLAGNECRREEQGYVLIVLVY</sequence>
<organism evidence="1 2">
    <name type="scientific">Lactuca saligna</name>
    <name type="common">Willowleaf lettuce</name>
    <dbReference type="NCBI Taxonomy" id="75948"/>
    <lineage>
        <taxon>Eukaryota</taxon>
        <taxon>Viridiplantae</taxon>
        <taxon>Streptophyta</taxon>
        <taxon>Embryophyta</taxon>
        <taxon>Tracheophyta</taxon>
        <taxon>Spermatophyta</taxon>
        <taxon>Magnoliopsida</taxon>
        <taxon>eudicotyledons</taxon>
        <taxon>Gunneridae</taxon>
        <taxon>Pentapetalae</taxon>
        <taxon>asterids</taxon>
        <taxon>campanulids</taxon>
        <taxon>Asterales</taxon>
        <taxon>Asteraceae</taxon>
        <taxon>Cichorioideae</taxon>
        <taxon>Cichorieae</taxon>
        <taxon>Lactucinae</taxon>
        <taxon>Lactuca</taxon>
    </lineage>
</organism>
<proteinExistence type="predicted"/>
<keyword evidence="2" id="KW-1185">Reference proteome</keyword>
<dbReference type="AlphaFoldDB" id="A0AA36E1E2"/>
<evidence type="ECO:0000313" key="1">
    <source>
        <dbReference type="EMBL" id="CAI9279356.1"/>
    </source>
</evidence>
<dbReference type="EMBL" id="OX465080">
    <property type="protein sequence ID" value="CAI9279356.1"/>
    <property type="molecule type" value="Genomic_DNA"/>
</dbReference>
<protein>
    <submittedName>
        <fullName evidence="1">Uncharacterized protein</fullName>
    </submittedName>
</protein>
<name>A0AA36E1E2_LACSI</name>
<accession>A0AA36E1E2</accession>
<reference evidence="1" key="1">
    <citation type="submission" date="2023-04" db="EMBL/GenBank/DDBJ databases">
        <authorList>
            <person name="Vijverberg K."/>
            <person name="Xiong W."/>
            <person name="Schranz E."/>
        </authorList>
    </citation>
    <scope>NUCLEOTIDE SEQUENCE</scope>
</reference>
<dbReference type="Proteomes" id="UP001177003">
    <property type="component" value="Chromosome 4"/>
</dbReference>
<gene>
    <name evidence="1" type="ORF">LSALG_LOCUS19161</name>
</gene>
<evidence type="ECO:0000313" key="2">
    <source>
        <dbReference type="Proteomes" id="UP001177003"/>
    </source>
</evidence>